<dbReference type="InterPro" id="IPR045659">
    <property type="entry name" value="LptD_2"/>
</dbReference>
<keyword evidence="5" id="KW-1185">Reference proteome</keyword>
<dbReference type="Pfam" id="PF19838">
    <property type="entry name" value="LptD_2"/>
    <property type="match status" value="1"/>
</dbReference>
<evidence type="ECO:0000259" key="2">
    <source>
        <dbReference type="Pfam" id="PF04453"/>
    </source>
</evidence>
<evidence type="ECO:0000313" key="4">
    <source>
        <dbReference type="EMBL" id="SCZ31526.1"/>
    </source>
</evidence>
<dbReference type="GO" id="GO:0009279">
    <property type="term" value="C:cell outer membrane"/>
    <property type="evidence" value="ECO:0007669"/>
    <property type="project" value="UniProtKB-SubCell"/>
</dbReference>
<evidence type="ECO:0000313" key="5">
    <source>
        <dbReference type="Proteomes" id="UP000199347"/>
    </source>
</evidence>
<dbReference type="GO" id="GO:1990351">
    <property type="term" value="C:transporter complex"/>
    <property type="evidence" value="ECO:0007669"/>
    <property type="project" value="TreeGrafter"/>
</dbReference>
<keyword evidence="1" id="KW-0472">Membrane</keyword>
<name>A0A1G5N2B6_AFIMA</name>
<feature type="domain" description="LPS-assembly protein LptD central" evidence="3">
    <location>
        <begin position="206"/>
        <end position="285"/>
    </location>
</feature>
<comment type="similarity">
    <text evidence="1">Belongs to the LptD family.</text>
</comment>
<dbReference type="HAMAP" id="MF_01411">
    <property type="entry name" value="LPS_assembly_LptD"/>
    <property type="match status" value="1"/>
</dbReference>
<keyword evidence="1" id="KW-0732">Signal</keyword>
<dbReference type="GO" id="GO:0015920">
    <property type="term" value="P:lipopolysaccharide transport"/>
    <property type="evidence" value="ECO:0007669"/>
    <property type="project" value="InterPro"/>
</dbReference>
<dbReference type="GO" id="GO:0043165">
    <property type="term" value="P:Gram-negative-bacterium-type cell outer membrane assembly"/>
    <property type="evidence" value="ECO:0007669"/>
    <property type="project" value="UniProtKB-UniRule"/>
</dbReference>
<dbReference type="InterPro" id="IPR050218">
    <property type="entry name" value="LptD"/>
</dbReference>
<reference evidence="4 5" key="1">
    <citation type="submission" date="2016-10" db="EMBL/GenBank/DDBJ databases">
        <authorList>
            <person name="de Groot N.N."/>
        </authorList>
    </citation>
    <scope>NUCLEOTIDE SEQUENCE [LARGE SCALE GENOMIC DNA]</scope>
    <source>
        <strain evidence="4 5">DSM 2698</strain>
    </source>
</reference>
<dbReference type="OrthoDB" id="9760225at2"/>
<gene>
    <name evidence="1" type="primary">lptD</name>
    <name evidence="4" type="ORF">SAMN03080610_01377</name>
</gene>
<keyword evidence="1" id="KW-0998">Cell outer membrane</keyword>
<comment type="subunit">
    <text evidence="1">Component of the lipopolysaccharide transport and assembly complex.</text>
</comment>
<dbReference type="PANTHER" id="PTHR30189">
    <property type="entry name" value="LPS-ASSEMBLY PROTEIN"/>
    <property type="match status" value="1"/>
</dbReference>
<feature type="domain" description="LptD C-terminal" evidence="2">
    <location>
        <begin position="321"/>
        <end position="702"/>
    </location>
</feature>
<comment type="function">
    <text evidence="1">Involved in the assembly of lipopolysaccharide (LPS) at the surface of the outer membrane.</text>
</comment>
<dbReference type="STRING" id="1120955.SAMN03080610_01377"/>
<dbReference type="PANTHER" id="PTHR30189:SF1">
    <property type="entry name" value="LPS-ASSEMBLY PROTEIN LPTD"/>
    <property type="match status" value="1"/>
</dbReference>
<proteinExistence type="inferred from homology"/>
<organism evidence="4 5">
    <name type="scientific">Afifella marina DSM 2698</name>
    <dbReference type="NCBI Taxonomy" id="1120955"/>
    <lineage>
        <taxon>Bacteria</taxon>
        <taxon>Pseudomonadati</taxon>
        <taxon>Pseudomonadota</taxon>
        <taxon>Alphaproteobacteria</taxon>
        <taxon>Hyphomicrobiales</taxon>
        <taxon>Afifellaceae</taxon>
        <taxon>Afifella</taxon>
    </lineage>
</organism>
<evidence type="ECO:0000256" key="1">
    <source>
        <dbReference type="HAMAP-Rule" id="MF_01411"/>
    </source>
</evidence>
<dbReference type="Pfam" id="PF04453">
    <property type="entry name" value="LptD"/>
    <property type="match status" value="1"/>
</dbReference>
<protein>
    <recommendedName>
        <fullName evidence="1">LPS-assembly protein LptD</fullName>
    </recommendedName>
</protein>
<dbReference type="EMBL" id="FMVW01000002">
    <property type="protein sequence ID" value="SCZ31526.1"/>
    <property type="molecule type" value="Genomic_DNA"/>
</dbReference>
<dbReference type="Proteomes" id="UP000199347">
    <property type="component" value="Unassembled WGS sequence"/>
</dbReference>
<sequence>MIPVHTREGVTRGRAGWGLARRLAAVSALALVAFGANPWTPAALAQDLNFADQVTQNPNAKMLLEADELVYDFDRHIVTARGGVEIYYEGYTLRAPQVTYRESDSRLIASGGVSMTEPGGNVITAREMDITDTFSDGFIESLNVLTVDRARFAANSAERRGNNLLIFRQGVYTACEQCRENPDRPPLWQIKASRIVHNKEEKTVYYRNARLEFFGIPMVYIPYFYHPDPTVKRKSGFLPPHFHQSSGLGTGIGTPYFWNLAPNYDITFTPTVYSKQGLLAETEWRHRLMNGSYSIRLAGILQQNKDEFELGNFVSSGVRDFRGSVATKGRFNINSRWNWGWDLATTTDRTFGRDYDIRGLTDTEVVNTIFLTGLSDRNFFDLRGYAFRIQRNDPVNSTRNYQDEQAVVHPVLDHNYIFDQPILGGELSLTSNFTSLTRGDTDERAYFQYDDAGNRTQEEYYAGVAGTFTRASTNVTWKSKVIGPLGQVFTPFAYLKGDVYNVQADDTDTGLAGDETYLRAMPAVGLDYRYPFLAQMGPVSQTFSPVAQIIVRPDEQHINDLPNEDAQSLVFDDTNLFEWDKFSGYDRQEGGTRANVGFTYHAMLGKASIDALFGQSFQLAGANSFSKSNVTLTGIGSGLSTDDSDYVGRVTLDSGEGLTLTARGRFDNDTFDVNRAEATARVSKGRRNSAALTYFYRREIPELGIDDEQSEISTTGQVAVSDFWSVKGGITFDIDQMSRVKHAVGLAYDDECFNLSVVYSETRDRYTDIVSGREVFVRFNLRTLGDSEVSFAASGDDYDDDDDDDLYSGLF</sequence>
<dbReference type="InterPro" id="IPR007543">
    <property type="entry name" value="LptD_C"/>
</dbReference>
<comment type="subcellular location">
    <subcellularLocation>
        <location evidence="1">Cell outer membrane</location>
    </subcellularLocation>
</comment>
<accession>A0A1G5N2B6</accession>
<dbReference type="AlphaFoldDB" id="A0A1G5N2B6"/>
<evidence type="ECO:0000259" key="3">
    <source>
        <dbReference type="Pfam" id="PF19838"/>
    </source>
</evidence>
<comment type="caution">
    <text evidence="1">Lacks conserved residue(s) required for the propagation of feature annotation.</text>
</comment>
<dbReference type="InterPro" id="IPR020889">
    <property type="entry name" value="LipoPS_assembly_LptD"/>
</dbReference>